<dbReference type="eggNOG" id="KOG0419">
    <property type="taxonomic scope" value="Eukaryota"/>
</dbReference>
<dbReference type="GO" id="GO:0005524">
    <property type="term" value="F:ATP binding"/>
    <property type="evidence" value="ECO:0007669"/>
    <property type="project" value="UniProtKB-KW"/>
</dbReference>
<evidence type="ECO:0000256" key="14">
    <source>
        <dbReference type="ARBA" id="ARBA00042401"/>
    </source>
</evidence>
<dbReference type="Proteomes" id="UP000016924">
    <property type="component" value="Unassembled WGS sequence"/>
</dbReference>
<dbReference type="RefSeq" id="XP_007777268.1">
    <property type="nucleotide sequence ID" value="XM_007779078.1"/>
</dbReference>
<keyword evidence="6" id="KW-0053">Apoptosis</keyword>
<dbReference type="SMART" id="SM00212">
    <property type="entry name" value="UBCc"/>
    <property type="match status" value="2"/>
</dbReference>
<evidence type="ECO:0000256" key="8">
    <source>
        <dbReference type="ARBA" id="ARBA00022786"/>
    </source>
</evidence>
<dbReference type="GO" id="GO:0006915">
    <property type="term" value="P:apoptotic process"/>
    <property type="evidence" value="ECO:0007669"/>
    <property type="project" value="UniProtKB-KW"/>
</dbReference>
<dbReference type="InterPro" id="IPR000608">
    <property type="entry name" value="UBC"/>
</dbReference>
<keyword evidence="7" id="KW-0547">Nucleotide-binding</keyword>
<dbReference type="EMBL" id="JH767557">
    <property type="protein sequence ID" value="EON61951.1"/>
    <property type="molecule type" value="Genomic_DNA"/>
</dbReference>
<dbReference type="EC" id="2.3.2.23" evidence="3"/>
<evidence type="ECO:0000259" key="15">
    <source>
        <dbReference type="PROSITE" id="PS50127"/>
    </source>
</evidence>
<dbReference type="HOGENOM" id="CLU_037142_0_0_1"/>
<evidence type="ECO:0000256" key="12">
    <source>
        <dbReference type="ARBA" id="ARBA00041798"/>
    </source>
</evidence>
<sequence>MTAIAVACRDIDVRHVRALIVGPPDTPYEFGFFEFSVKFPRDYPTKPPTVQAITTNGGRTRFNPNIYAGGKVCLSILGTWRGERNEEWSSAQGLESILLSIQSLMSSNPYENEPGYETLNGDSDKKHQKAYVQKIRHETIRISVVERLEEYLRINRFEAAGVEVYTAQEASDSGSYDMPFEPFRDLCKRRFLWYYHSYLHAIEEESKDIKDGSEFQRMPFEGAGNIMEGNFRYGELRKRLEVIRKRLDMETDQWAKDGLMAVQKELSIANTLERQFEQTVEWFKNNDSVALDLELVDKSPFVWQLVLFGRPMTNLDGGMFRMKLHMSTRFPEEQPRIRFETPIFHQRVSKDGVLCYFPPKPDDLKSHIQAIVEAIVEEEPAYDPRTIVNSEAATLFWGSKDDKKLYNRRLRRSVQESTE</sequence>
<dbReference type="eggNOG" id="KOG0895">
    <property type="taxonomic scope" value="Eukaryota"/>
</dbReference>
<dbReference type="GO" id="GO:0061631">
    <property type="term" value="F:ubiquitin conjugating enzyme activity"/>
    <property type="evidence" value="ECO:0007669"/>
    <property type="project" value="UniProtKB-EC"/>
</dbReference>
<organism evidence="16 17">
    <name type="scientific">Coniosporium apollinis (strain CBS 100218)</name>
    <name type="common">Rock-inhabiting black yeast</name>
    <dbReference type="NCBI Taxonomy" id="1168221"/>
    <lineage>
        <taxon>Eukaryota</taxon>
        <taxon>Fungi</taxon>
        <taxon>Dikarya</taxon>
        <taxon>Ascomycota</taxon>
        <taxon>Pezizomycotina</taxon>
        <taxon>Dothideomycetes</taxon>
        <taxon>Dothideomycetes incertae sedis</taxon>
        <taxon>Coniosporium</taxon>
    </lineage>
</organism>
<proteinExistence type="predicted"/>
<dbReference type="PANTHER" id="PTHR46116">
    <property type="entry name" value="(E3-INDEPENDENT) E2 UBIQUITIN-CONJUGATING ENZYME"/>
    <property type="match status" value="1"/>
</dbReference>
<evidence type="ECO:0000313" key="17">
    <source>
        <dbReference type="Proteomes" id="UP000016924"/>
    </source>
</evidence>
<dbReference type="OrthoDB" id="1926878at2759"/>
<dbReference type="SUPFAM" id="SSF54495">
    <property type="entry name" value="UBC-like"/>
    <property type="match status" value="2"/>
</dbReference>
<evidence type="ECO:0000256" key="5">
    <source>
        <dbReference type="ARBA" id="ARBA00022679"/>
    </source>
</evidence>
<evidence type="ECO:0000256" key="10">
    <source>
        <dbReference type="ARBA" id="ARBA00023242"/>
    </source>
</evidence>
<evidence type="ECO:0000256" key="2">
    <source>
        <dbReference type="ARBA" id="ARBA00004496"/>
    </source>
</evidence>
<dbReference type="FunFam" id="3.10.110.10:FF:000126">
    <property type="entry name" value="Ubiquitin conjugating enzyme, putative"/>
    <property type="match status" value="1"/>
</dbReference>
<dbReference type="InterPro" id="IPR016135">
    <property type="entry name" value="UBQ-conjugating_enzyme/RWD"/>
</dbReference>
<keyword evidence="10" id="KW-0539">Nucleus</keyword>
<dbReference type="GeneID" id="19898480"/>
<comment type="subcellular location">
    <subcellularLocation>
        <location evidence="2">Cytoplasm</location>
    </subcellularLocation>
    <subcellularLocation>
        <location evidence="1">Nucleus</location>
    </subcellularLocation>
</comment>
<evidence type="ECO:0000256" key="4">
    <source>
        <dbReference type="ARBA" id="ARBA00022490"/>
    </source>
</evidence>
<dbReference type="Gene3D" id="3.10.110.10">
    <property type="entry name" value="Ubiquitin Conjugating Enzyme"/>
    <property type="match status" value="2"/>
</dbReference>
<dbReference type="OMA" id="SKLFWGS"/>
<dbReference type="PROSITE" id="PS50127">
    <property type="entry name" value="UBC_2"/>
    <property type="match status" value="2"/>
</dbReference>
<protein>
    <recommendedName>
        <fullName evidence="11">Ubiquitin-conjugating enzyme E2 Z</fullName>
        <ecNumber evidence="3">2.3.2.23</ecNumber>
    </recommendedName>
    <alternativeName>
        <fullName evidence="12">E2 ubiquitin-conjugating enzyme Z</fullName>
    </alternativeName>
    <alternativeName>
        <fullName evidence="14">Ubiquitin carrier protein Z</fullName>
    </alternativeName>
    <alternativeName>
        <fullName evidence="13">Ubiquitin-protein ligase Z</fullName>
    </alternativeName>
</protein>
<keyword evidence="4" id="KW-0963">Cytoplasm</keyword>
<feature type="domain" description="UBC core" evidence="15">
    <location>
        <begin position="270"/>
        <end position="419"/>
    </location>
</feature>
<dbReference type="GO" id="GO:0005737">
    <property type="term" value="C:cytoplasm"/>
    <property type="evidence" value="ECO:0007669"/>
    <property type="project" value="UniProtKB-SubCell"/>
</dbReference>
<keyword evidence="8" id="KW-0833">Ubl conjugation pathway</keyword>
<dbReference type="PANTHER" id="PTHR46116:SF26">
    <property type="entry name" value="UBIQUITIN-CONJUGATING ENZYME E2 Z"/>
    <property type="match status" value="1"/>
</dbReference>
<evidence type="ECO:0000256" key="1">
    <source>
        <dbReference type="ARBA" id="ARBA00004123"/>
    </source>
</evidence>
<dbReference type="AlphaFoldDB" id="R7YJX7"/>
<feature type="domain" description="UBC core" evidence="15">
    <location>
        <begin position="1"/>
        <end position="144"/>
    </location>
</feature>
<keyword evidence="17" id="KW-1185">Reference proteome</keyword>
<evidence type="ECO:0000256" key="13">
    <source>
        <dbReference type="ARBA" id="ARBA00042316"/>
    </source>
</evidence>
<keyword evidence="9" id="KW-0067">ATP-binding</keyword>
<gene>
    <name evidence="16" type="ORF">W97_01169</name>
</gene>
<dbReference type="Pfam" id="PF00179">
    <property type="entry name" value="UQ_con"/>
    <property type="match status" value="2"/>
</dbReference>
<dbReference type="GO" id="GO:0043066">
    <property type="term" value="P:negative regulation of apoptotic process"/>
    <property type="evidence" value="ECO:0007669"/>
    <property type="project" value="TreeGrafter"/>
</dbReference>
<dbReference type="CDD" id="cd00195">
    <property type="entry name" value="UBCc_UEV"/>
    <property type="match status" value="1"/>
</dbReference>
<accession>R7YJX7</accession>
<name>R7YJX7_CONA1</name>
<reference evidence="17" key="1">
    <citation type="submission" date="2012-06" db="EMBL/GenBank/DDBJ databases">
        <title>The genome sequence of Coniosporium apollinis CBS 100218.</title>
        <authorList>
            <consortium name="The Broad Institute Genome Sequencing Platform"/>
            <person name="Cuomo C."/>
            <person name="Gorbushina A."/>
            <person name="Noack S."/>
            <person name="Walker B."/>
            <person name="Young S.K."/>
            <person name="Zeng Q."/>
            <person name="Gargeya S."/>
            <person name="Fitzgerald M."/>
            <person name="Haas B."/>
            <person name="Abouelleil A."/>
            <person name="Alvarado L."/>
            <person name="Arachchi H.M."/>
            <person name="Berlin A.M."/>
            <person name="Chapman S.B."/>
            <person name="Goldberg J."/>
            <person name="Griggs A."/>
            <person name="Gujja S."/>
            <person name="Hansen M."/>
            <person name="Howarth C."/>
            <person name="Imamovic A."/>
            <person name="Larimer J."/>
            <person name="McCowan C."/>
            <person name="Montmayeur A."/>
            <person name="Murphy C."/>
            <person name="Neiman D."/>
            <person name="Pearson M."/>
            <person name="Priest M."/>
            <person name="Roberts A."/>
            <person name="Saif S."/>
            <person name="Shea T."/>
            <person name="Sisk P."/>
            <person name="Sykes S."/>
            <person name="Wortman J."/>
            <person name="Nusbaum C."/>
            <person name="Birren B."/>
        </authorList>
    </citation>
    <scope>NUCLEOTIDE SEQUENCE [LARGE SCALE GENOMIC DNA]</scope>
    <source>
        <strain evidence="17">CBS 100218</strain>
    </source>
</reference>
<evidence type="ECO:0000256" key="3">
    <source>
        <dbReference type="ARBA" id="ARBA00012486"/>
    </source>
</evidence>
<evidence type="ECO:0000256" key="11">
    <source>
        <dbReference type="ARBA" id="ARBA00039894"/>
    </source>
</evidence>
<evidence type="ECO:0000256" key="7">
    <source>
        <dbReference type="ARBA" id="ARBA00022741"/>
    </source>
</evidence>
<dbReference type="CDD" id="cd23809">
    <property type="entry name" value="UBCc_UBE2Z"/>
    <property type="match status" value="1"/>
</dbReference>
<dbReference type="STRING" id="1168221.R7YJX7"/>
<dbReference type="GO" id="GO:0005634">
    <property type="term" value="C:nucleus"/>
    <property type="evidence" value="ECO:0007669"/>
    <property type="project" value="UniProtKB-SubCell"/>
</dbReference>
<dbReference type="GO" id="GO:0004869">
    <property type="term" value="F:cysteine-type endopeptidase inhibitor activity"/>
    <property type="evidence" value="ECO:0007669"/>
    <property type="project" value="TreeGrafter"/>
</dbReference>
<evidence type="ECO:0000256" key="9">
    <source>
        <dbReference type="ARBA" id="ARBA00022840"/>
    </source>
</evidence>
<evidence type="ECO:0000256" key="6">
    <source>
        <dbReference type="ARBA" id="ARBA00022703"/>
    </source>
</evidence>
<evidence type="ECO:0000313" key="16">
    <source>
        <dbReference type="EMBL" id="EON61951.1"/>
    </source>
</evidence>
<keyword evidence="5" id="KW-0808">Transferase</keyword>